<keyword evidence="4" id="KW-0862">Zinc</keyword>
<feature type="compositionally biased region" description="Acidic residues" evidence="7">
    <location>
        <begin position="936"/>
        <end position="948"/>
    </location>
</feature>
<keyword evidence="9" id="KW-1185">Reference proteome</keyword>
<feature type="region of interest" description="Disordered" evidence="7">
    <location>
        <begin position="189"/>
        <end position="238"/>
    </location>
</feature>
<keyword evidence="3 6" id="KW-0863">Zinc-finger</keyword>
<feature type="compositionally biased region" description="Basic residues" evidence="7">
    <location>
        <begin position="520"/>
        <end position="529"/>
    </location>
</feature>
<evidence type="ECO:0000313" key="9">
    <source>
        <dbReference type="Proteomes" id="UP000504630"/>
    </source>
</evidence>
<evidence type="ECO:0000256" key="1">
    <source>
        <dbReference type="ARBA" id="ARBA00004123"/>
    </source>
</evidence>
<dbReference type="GO" id="GO:0000978">
    <property type="term" value="F:RNA polymerase II cis-regulatory region sequence-specific DNA binding"/>
    <property type="evidence" value="ECO:0007669"/>
    <property type="project" value="TreeGrafter"/>
</dbReference>
<feature type="compositionally biased region" description="Low complexity" evidence="7">
    <location>
        <begin position="2015"/>
        <end position="2052"/>
    </location>
</feature>
<dbReference type="GO" id="GO:0008270">
    <property type="term" value="F:zinc ion binding"/>
    <property type="evidence" value="ECO:0007669"/>
    <property type="project" value="UniProtKB-KW"/>
</dbReference>
<feature type="domain" description="C2H2-type" evidence="8">
    <location>
        <begin position="501"/>
        <end position="528"/>
    </location>
</feature>
<dbReference type="InterPro" id="IPR055125">
    <property type="entry name" value="Wiz_C_Znf"/>
</dbReference>
<feature type="compositionally biased region" description="Low complexity" evidence="7">
    <location>
        <begin position="2079"/>
        <end position="2091"/>
    </location>
</feature>
<evidence type="ECO:0000256" key="5">
    <source>
        <dbReference type="ARBA" id="ARBA00023242"/>
    </source>
</evidence>
<comment type="subcellular location">
    <subcellularLocation>
        <location evidence="1">Nucleus</location>
    </subcellularLocation>
</comment>
<feature type="domain" description="C2H2-type" evidence="8">
    <location>
        <begin position="1048"/>
        <end position="1070"/>
    </location>
</feature>
<evidence type="ECO:0000256" key="7">
    <source>
        <dbReference type="SAM" id="MobiDB-lite"/>
    </source>
</evidence>
<dbReference type="SUPFAM" id="SSF57667">
    <property type="entry name" value="beta-beta-alpha zinc fingers"/>
    <property type="match status" value="3"/>
</dbReference>
<feature type="region of interest" description="Disordered" evidence="7">
    <location>
        <begin position="1669"/>
        <end position="1736"/>
    </location>
</feature>
<feature type="compositionally biased region" description="Acidic residues" evidence="7">
    <location>
        <begin position="990"/>
        <end position="1010"/>
    </location>
</feature>
<keyword evidence="5" id="KW-0539">Nucleus</keyword>
<feature type="region of interest" description="Disordered" evidence="7">
    <location>
        <begin position="1605"/>
        <end position="1637"/>
    </location>
</feature>
<feature type="domain" description="C2H2-type" evidence="8">
    <location>
        <begin position="1239"/>
        <end position="1261"/>
    </location>
</feature>
<organism evidence="9 10">
    <name type="scientific">Cottoperca gobio</name>
    <name type="common">Frogmouth</name>
    <name type="synonym">Aphritis gobio</name>
    <dbReference type="NCBI Taxonomy" id="56716"/>
    <lineage>
        <taxon>Eukaryota</taxon>
        <taxon>Metazoa</taxon>
        <taxon>Chordata</taxon>
        <taxon>Craniata</taxon>
        <taxon>Vertebrata</taxon>
        <taxon>Euteleostomi</taxon>
        <taxon>Actinopterygii</taxon>
        <taxon>Neopterygii</taxon>
        <taxon>Teleostei</taxon>
        <taxon>Neoteleostei</taxon>
        <taxon>Acanthomorphata</taxon>
        <taxon>Eupercaria</taxon>
        <taxon>Perciformes</taxon>
        <taxon>Notothenioidei</taxon>
        <taxon>Bovichtidae</taxon>
        <taxon>Cottoperca</taxon>
    </lineage>
</organism>
<dbReference type="PANTHER" id="PTHR24396:SF22">
    <property type="entry name" value="PROTEIN WIZ"/>
    <property type="match status" value="1"/>
</dbReference>
<dbReference type="RefSeq" id="XP_029292871.1">
    <property type="nucleotide sequence ID" value="XM_029437011.1"/>
</dbReference>
<evidence type="ECO:0000256" key="3">
    <source>
        <dbReference type="ARBA" id="ARBA00022771"/>
    </source>
</evidence>
<feature type="compositionally biased region" description="Polar residues" evidence="7">
    <location>
        <begin position="713"/>
        <end position="723"/>
    </location>
</feature>
<evidence type="ECO:0000313" key="10">
    <source>
        <dbReference type="RefSeq" id="XP_029292871.1"/>
    </source>
</evidence>
<evidence type="ECO:0000256" key="4">
    <source>
        <dbReference type="ARBA" id="ARBA00022833"/>
    </source>
</evidence>
<feature type="domain" description="C2H2-type" evidence="8">
    <location>
        <begin position="1385"/>
        <end position="1412"/>
    </location>
</feature>
<name>A0A6J2Q576_COTGO</name>
<feature type="region of interest" description="Disordered" evidence="7">
    <location>
        <begin position="671"/>
        <end position="723"/>
    </location>
</feature>
<feature type="domain" description="C2H2-type" evidence="8">
    <location>
        <begin position="870"/>
        <end position="892"/>
    </location>
</feature>
<evidence type="ECO:0000256" key="2">
    <source>
        <dbReference type="ARBA" id="ARBA00022723"/>
    </source>
</evidence>
<dbReference type="KEGG" id="cgob:115011779"/>
<gene>
    <name evidence="10 11" type="primary">LOC115011779</name>
</gene>
<feature type="compositionally biased region" description="Acidic residues" evidence="7">
    <location>
        <begin position="90"/>
        <end position="101"/>
    </location>
</feature>
<feature type="region of interest" description="Disordered" evidence="7">
    <location>
        <begin position="603"/>
        <end position="645"/>
    </location>
</feature>
<dbReference type="GO" id="GO:0000981">
    <property type="term" value="F:DNA-binding transcription factor activity, RNA polymerase II-specific"/>
    <property type="evidence" value="ECO:0007669"/>
    <property type="project" value="TreeGrafter"/>
</dbReference>
<dbReference type="InterPro" id="IPR013087">
    <property type="entry name" value="Znf_C2H2_type"/>
</dbReference>
<evidence type="ECO:0000259" key="8">
    <source>
        <dbReference type="PROSITE" id="PS50157"/>
    </source>
</evidence>
<feature type="compositionally biased region" description="Low complexity" evidence="7">
    <location>
        <begin position="1881"/>
        <end position="1892"/>
    </location>
</feature>
<dbReference type="GO" id="GO:0005634">
    <property type="term" value="C:nucleus"/>
    <property type="evidence" value="ECO:0007669"/>
    <property type="project" value="UniProtKB-SubCell"/>
</dbReference>
<feature type="compositionally biased region" description="Acidic residues" evidence="7">
    <location>
        <begin position="671"/>
        <end position="689"/>
    </location>
</feature>
<feature type="compositionally biased region" description="Acidic residues" evidence="7">
    <location>
        <begin position="198"/>
        <end position="207"/>
    </location>
</feature>
<feature type="domain" description="C2H2-type" evidence="8">
    <location>
        <begin position="1739"/>
        <end position="1761"/>
    </location>
</feature>
<dbReference type="PROSITE" id="PS00028">
    <property type="entry name" value="ZINC_FINGER_C2H2_1"/>
    <property type="match status" value="8"/>
</dbReference>
<evidence type="ECO:0000313" key="11">
    <source>
        <dbReference type="RefSeq" id="XP_029292872.1"/>
    </source>
</evidence>
<dbReference type="Proteomes" id="UP000504630">
    <property type="component" value="Chromosome 8"/>
</dbReference>
<feature type="region of interest" description="Disordered" evidence="7">
    <location>
        <begin position="1"/>
        <end position="29"/>
    </location>
</feature>
<feature type="domain" description="C2H2-type" evidence="8">
    <location>
        <begin position="1559"/>
        <end position="1586"/>
    </location>
</feature>
<dbReference type="RefSeq" id="XP_029292872.1">
    <property type="nucleotide sequence ID" value="XM_029437012.1"/>
</dbReference>
<feature type="compositionally biased region" description="Low complexity" evidence="7">
    <location>
        <begin position="1182"/>
        <end position="1192"/>
    </location>
</feature>
<feature type="region of interest" description="Disordered" evidence="7">
    <location>
        <begin position="44"/>
        <end position="176"/>
    </location>
</feature>
<dbReference type="PROSITE" id="PS50157">
    <property type="entry name" value="ZINC_FINGER_C2H2_2"/>
    <property type="match status" value="9"/>
</dbReference>
<feature type="region of interest" description="Disordered" evidence="7">
    <location>
        <begin position="1479"/>
        <end position="1502"/>
    </location>
</feature>
<dbReference type="InterPro" id="IPR036236">
    <property type="entry name" value="Znf_C2H2_sf"/>
</dbReference>
<feature type="compositionally biased region" description="Basic and acidic residues" evidence="7">
    <location>
        <begin position="152"/>
        <end position="161"/>
    </location>
</feature>
<dbReference type="InterPro" id="IPR051643">
    <property type="entry name" value="Transcr_Reg_ZincFinger"/>
</dbReference>
<feature type="compositionally biased region" description="Basic and acidic residues" evidence="7">
    <location>
        <begin position="208"/>
        <end position="224"/>
    </location>
</feature>
<feature type="region of interest" description="Disordered" evidence="7">
    <location>
        <begin position="980"/>
        <end position="1047"/>
    </location>
</feature>
<sequence>MEPEGRPLTPGTSYGPPPSSSAQNPVTPTFLNCTLQSSCSPKVRDGLMSAKCSGGHAVDEGPEQPSAEPGRSAQRRFRSSAFPSSLSWDSDSEKEILDEEELQHFSNPHGLAAHSPGSPSSGLRLHSENDQEPEKVQHLHSKTDSSTPAEGHNNDSTKAEEPNTSQFGPTDLADSKVWNVSEGAELFLSKVKPKEGCQMEEEADNSEEEKRPKGKESKESERDVYTFPGDSDTESPPPAPWAHCTFIQRCRKKRVLLRPFSGLGTLKRILPETGKQARVSPQESKTTEMAQMNRGGGVYDFEEVSFGEAAEEEPIMFRERGGKKDKEERGGQPGKEIFTCVECSIYFKKQVHLQEHIVEHCRSGAGGGRRLGKGGRFRCTECGWNLPNRLALADHHRRHQESRLKILGEIEKLNENGKAREIMKLDSKMVERISLDPDIMQDASPASIPGKMSEPEIVTSPPLSPALVSTPRAEQAVLDLDATPTGPRAQARAVSAGRRRFVCTKCNFSTRTSQALSNHAKTHNRKKAALRADSPSPGSPSCLASISLACGHCAFLTSSQTMMREHQKLVHPEQASIGGAQADETGQHLRSNVGVRISKLTLDSDHLSGSGSSPDASRGESQQGVTASEDSTTPNSARPTSQVVFKRVGNRRFSKRGKTWTNLAKFLDDDQLIGSEEEQDEDQSTELDTECSQQDANSPVGGKLHTRARSNTEDCSAQSATLSLSPEKCVKDEDELEVEKDGKVFFLRRSNRVTAAPAEIDSDDDDDDIDEEQVRRFLSEGILDEDPDEIDEDSEALRSVERKCPYCPDRFHNGIGLANHVRGHLNRVGVSYNVRHFISPEEVNAIEKKFSYQKKKKKVANFDPDTFSVMHCEFCSAGFDTRAGLSSHARAHLRDFGITNWDVTISPIHILRELFSSRPDLVIPTAPPRSPGSSQEEGEEEGEEEREIGEEAERIVEVKLEGETSERTLSAAFSDALPSASLQHCKKEDGVEETEGEEEEAAEDEDEEELQLPALDDLSSSPGKTGLRSVDSDSLSPGEDADSKVHNLKCKVCEAQFETKRGLSSHARSHLHQLGISVSESSGAPIDLLYQIAKERNIDGQISSSLLDPLSAKNSSPSVPRKDEALEDMDSDEKPIPLSILAKAAKVAPPSSSSTPAPSPGSSPAPPHSGSPSSVVKKAPISSLLPVSSPLRSPEHKAGGMKGLTSNLSATVTTKPLWAPQENDAPLNLTLEVDPNKDIVCQLCGAWFETRKGLSSHARAHLRHFGVEYSESKGSPIDLLNQLIDTDDFKHKAGALQLDRHVEPRGLATARSSPKQSLLSLSSSSSSSLLYKVTTARGGSTSKATSASSLLGPPAKRLKSSSMRVFRLSSGELMALPHNEPPKEIGCEFCGEYFENRKGLSSHARSHLRQMGITEWTVNGSPIDTLREIITRRGLPCALPLKPLKTPLPSSPGPPRSPLPTSSSPSATLLSRLPFAFARPSSPSQSAASKSGSAPPSSSSGLILKLKPEPVQLEVTAPGAVGRSAGFSGEALNCSWSSSDSVFPLNLAMAHEVEPTRDIRCEFCGEYFENRKGLSSHARSHLRQMGITEWTVNGSPIDTLREVMHKRGASSSSRSDQGVKKESSQGASSPLWENTGGTGSSEVLALSGFQSSKYRKSPLSLLQSGSRLHKQGLGSTSGTPPAGKFFRMSPLGKRPLSEEAQSVETAHSPSHQLKTFSPLPHDFSFKRKPSPDKHGHQDPSCELCGFYFENRKALASHARAHLRQFGVTEWCVNGSPIETLSAWIRSRPQKVLEMHRSYMQGNRSTLKKKSSSPLTASTDSDHILPISSQKACSSSSSSSSSSQWSSSFAVSLMRPLSREVSQGSSKTTEGEVGTNLHAPFRPGRSSPSLSRLAGGLPLHSQVARSELNVRLPRGFERRPLKHPSCPDGIESPPKPPRTGTVPALVPKPPSYPLVKLVGKFYTLKCRFCEVEFHGPLSVQEDWIRHLQQHILKMNYNKPAAPKAASAEPPAPVNDPAPVQASAPASTSTSSTTSTTPALTSTPTRTTAPNSRSPTPPVAECAPQVTATEIVKVSEEQPNLSPTSLPLPTQTV</sequence>
<dbReference type="SMART" id="SM00355">
    <property type="entry name" value="ZnF_C2H2"/>
    <property type="match status" value="12"/>
</dbReference>
<feature type="compositionally biased region" description="Basic and acidic residues" evidence="7">
    <location>
        <begin position="1723"/>
        <end position="1736"/>
    </location>
</feature>
<feature type="compositionally biased region" description="Pro residues" evidence="7">
    <location>
        <begin position="1157"/>
        <end position="1169"/>
    </location>
</feature>
<feature type="region of interest" description="Disordered" evidence="7">
    <location>
        <begin position="1106"/>
        <end position="1207"/>
    </location>
</feature>
<feature type="region of interest" description="Disordered" evidence="7">
    <location>
        <begin position="517"/>
        <end position="538"/>
    </location>
</feature>
<protein>
    <submittedName>
        <fullName evidence="10 11">Protein Wiz-like isoform X1</fullName>
    </submittedName>
</protein>
<feature type="compositionally biased region" description="Low complexity" evidence="7">
    <location>
        <begin position="1827"/>
        <end position="1843"/>
    </location>
</feature>
<feature type="region of interest" description="Disordered" evidence="7">
    <location>
        <begin position="1917"/>
        <end position="1943"/>
    </location>
</feature>
<feature type="compositionally biased region" description="Pro residues" evidence="7">
    <location>
        <begin position="1449"/>
        <end position="1458"/>
    </location>
</feature>
<feature type="region of interest" description="Disordered" evidence="7">
    <location>
        <begin position="1800"/>
        <end position="1843"/>
    </location>
</feature>
<dbReference type="Gene3D" id="3.30.160.60">
    <property type="entry name" value="Classic Zinc Finger"/>
    <property type="match status" value="2"/>
</dbReference>
<feature type="compositionally biased region" description="Polar residues" evidence="7">
    <location>
        <begin position="1106"/>
        <end position="1118"/>
    </location>
</feature>
<keyword evidence="2" id="KW-0479">Metal-binding</keyword>
<feature type="region of interest" description="Disordered" evidence="7">
    <location>
        <begin position="921"/>
        <end position="954"/>
    </location>
</feature>
<feature type="domain" description="C2H2-type" evidence="8">
    <location>
        <begin position="377"/>
        <end position="404"/>
    </location>
</feature>
<feature type="domain" description="C2H2-type" evidence="8">
    <location>
        <begin position="338"/>
        <end position="365"/>
    </location>
</feature>
<feature type="region of interest" description="Disordered" evidence="7">
    <location>
        <begin position="1441"/>
        <end position="1465"/>
    </location>
</feature>
<feature type="compositionally biased region" description="Low complexity" evidence="7">
    <location>
        <begin position="1479"/>
        <end position="1500"/>
    </location>
</feature>
<feature type="region of interest" description="Disordered" evidence="7">
    <location>
        <begin position="1859"/>
        <end position="1892"/>
    </location>
</feature>
<dbReference type="PANTHER" id="PTHR24396">
    <property type="entry name" value="ZINC FINGER PROTEIN"/>
    <property type="match status" value="1"/>
</dbReference>
<feature type="compositionally biased region" description="Polar residues" evidence="7">
    <location>
        <begin position="619"/>
        <end position="643"/>
    </location>
</feature>
<accession>A0A6J2Q576</accession>
<dbReference type="OrthoDB" id="8963894at2759"/>
<dbReference type="GeneID" id="115011779"/>
<dbReference type="CTD" id="100001879"/>
<feature type="compositionally biased region" description="Polar residues" evidence="7">
    <location>
        <begin position="1699"/>
        <end position="1715"/>
    </location>
</feature>
<dbReference type="Pfam" id="PF23015">
    <property type="entry name" value="zf-WIZ"/>
    <property type="match status" value="1"/>
</dbReference>
<feature type="compositionally biased region" description="Basic and acidic residues" evidence="7">
    <location>
        <begin position="125"/>
        <end position="143"/>
    </location>
</feature>
<reference evidence="10 11" key="1">
    <citation type="submission" date="2025-04" db="UniProtKB">
        <authorList>
            <consortium name="RefSeq"/>
        </authorList>
    </citation>
    <scope>IDENTIFICATION</scope>
</reference>
<feature type="region of interest" description="Disordered" evidence="7">
    <location>
        <begin position="2000"/>
        <end position="2091"/>
    </location>
</feature>
<evidence type="ECO:0000256" key="6">
    <source>
        <dbReference type="PROSITE-ProRule" id="PRU00042"/>
    </source>
</evidence>
<proteinExistence type="predicted"/>